<dbReference type="EMBL" id="VORB01000009">
    <property type="protein sequence ID" value="TXC76905.1"/>
    <property type="molecule type" value="Genomic_DNA"/>
</dbReference>
<keyword evidence="2" id="KW-1185">Reference proteome</keyword>
<dbReference type="Proteomes" id="UP000321168">
    <property type="component" value="Unassembled WGS sequence"/>
</dbReference>
<organism evidence="1 2">
    <name type="scientific">Luteibaculum oceani</name>
    <dbReference type="NCBI Taxonomy" id="1294296"/>
    <lineage>
        <taxon>Bacteria</taxon>
        <taxon>Pseudomonadati</taxon>
        <taxon>Bacteroidota</taxon>
        <taxon>Flavobacteriia</taxon>
        <taxon>Flavobacteriales</taxon>
        <taxon>Luteibaculaceae</taxon>
        <taxon>Luteibaculum</taxon>
    </lineage>
</organism>
<evidence type="ECO:0000313" key="2">
    <source>
        <dbReference type="Proteomes" id="UP000321168"/>
    </source>
</evidence>
<dbReference type="AlphaFoldDB" id="A0A5C6V1P3"/>
<comment type="caution">
    <text evidence="1">The sequence shown here is derived from an EMBL/GenBank/DDBJ whole genome shotgun (WGS) entry which is preliminary data.</text>
</comment>
<sequence>MSTPTPKYPLALTFVLILQCAAFSQSSENSRPEIVHFVSSSEPMDDSEIYFNRVSNLVQSKILKSLKATPDIKGKEAVLFISLANNKLENCRVVKGINSKLNQKIKTIVESIDFSELEAKRNPSNNDFLIPIKFGNTSK</sequence>
<gene>
    <name evidence="1" type="ORF">FRX97_09825</name>
</gene>
<accession>A0A5C6V1P3</accession>
<dbReference type="RefSeq" id="WP_147015043.1">
    <property type="nucleotide sequence ID" value="NZ_VORB01000009.1"/>
</dbReference>
<evidence type="ECO:0000313" key="1">
    <source>
        <dbReference type="EMBL" id="TXC76905.1"/>
    </source>
</evidence>
<proteinExistence type="predicted"/>
<name>A0A5C6V1P3_9FLAO</name>
<protein>
    <recommendedName>
        <fullName evidence="3">TonB C-terminal domain-containing protein</fullName>
    </recommendedName>
</protein>
<reference evidence="1 2" key="1">
    <citation type="submission" date="2019-08" db="EMBL/GenBank/DDBJ databases">
        <title>Genome of Luteibaculum oceani JCM 18817.</title>
        <authorList>
            <person name="Bowman J.P."/>
        </authorList>
    </citation>
    <scope>NUCLEOTIDE SEQUENCE [LARGE SCALE GENOMIC DNA]</scope>
    <source>
        <strain evidence="1 2">JCM 18817</strain>
    </source>
</reference>
<evidence type="ECO:0008006" key="3">
    <source>
        <dbReference type="Google" id="ProtNLM"/>
    </source>
</evidence>